<name>A0A4S4A5E6_9FLAO</name>
<comment type="caution">
    <text evidence="13">The sequence shown here is derived from an EMBL/GenBank/DDBJ whole genome shotgun (WGS) entry which is preliminary data.</text>
</comment>
<evidence type="ECO:0000313" key="13">
    <source>
        <dbReference type="EMBL" id="THF53533.1"/>
    </source>
</evidence>
<dbReference type="Pfam" id="PF19279">
    <property type="entry name" value="YegS_C"/>
    <property type="match status" value="1"/>
</dbReference>
<dbReference type="GO" id="GO:0016301">
    <property type="term" value="F:kinase activity"/>
    <property type="evidence" value="ECO:0007669"/>
    <property type="project" value="UniProtKB-KW"/>
</dbReference>
<dbReference type="PANTHER" id="PTHR12358:SF106">
    <property type="entry name" value="LIPID KINASE YEGS"/>
    <property type="match status" value="1"/>
</dbReference>
<dbReference type="OrthoDB" id="9786026at2"/>
<feature type="domain" description="DAGKc" evidence="12">
    <location>
        <begin position="1"/>
        <end position="129"/>
    </location>
</feature>
<dbReference type="InterPro" id="IPR017438">
    <property type="entry name" value="ATP-NAD_kinase_N"/>
</dbReference>
<evidence type="ECO:0000259" key="12">
    <source>
        <dbReference type="PROSITE" id="PS50146"/>
    </source>
</evidence>
<dbReference type="GO" id="GO:0046872">
    <property type="term" value="F:metal ion binding"/>
    <property type="evidence" value="ECO:0007669"/>
    <property type="project" value="UniProtKB-KW"/>
</dbReference>
<dbReference type="InterPro" id="IPR045540">
    <property type="entry name" value="YegS/DAGK_C"/>
</dbReference>
<dbReference type="InterPro" id="IPR016064">
    <property type="entry name" value="NAD/diacylglycerol_kinase_sf"/>
</dbReference>
<keyword evidence="3" id="KW-0808">Transferase</keyword>
<evidence type="ECO:0000256" key="1">
    <source>
        <dbReference type="ARBA" id="ARBA00001946"/>
    </source>
</evidence>
<evidence type="ECO:0000256" key="6">
    <source>
        <dbReference type="ARBA" id="ARBA00022777"/>
    </source>
</evidence>
<organism evidence="13 14">
    <name type="scientific">Flavobacterium supellecticarium</name>
    <dbReference type="NCBI Taxonomy" id="2565924"/>
    <lineage>
        <taxon>Bacteria</taxon>
        <taxon>Pseudomonadati</taxon>
        <taxon>Bacteroidota</taxon>
        <taxon>Flavobacteriia</taxon>
        <taxon>Flavobacteriales</taxon>
        <taxon>Flavobacteriaceae</taxon>
        <taxon>Flavobacterium</taxon>
    </lineage>
</organism>
<keyword evidence="14" id="KW-1185">Reference proteome</keyword>
<dbReference type="PANTHER" id="PTHR12358">
    <property type="entry name" value="SPHINGOSINE KINASE"/>
    <property type="match status" value="1"/>
</dbReference>
<keyword evidence="2" id="KW-0444">Lipid biosynthesis</keyword>
<dbReference type="GO" id="GO:0005886">
    <property type="term" value="C:plasma membrane"/>
    <property type="evidence" value="ECO:0007669"/>
    <property type="project" value="TreeGrafter"/>
</dbReference>
<dbReference type="GO" id="GO:0008654">
    <property type="term" value="P:phospholipid biosynthetic process"/>
    <property type="evidence" value="ECO:0007669"/>
    <property type="project" value="UniProtKB-KW"/>
</dbReference>
<gene>
    <name evidence="13" type="ORF">E6C50_02260</name>
</gene>
<dbReference type="Gene3D" id="3.40.50.10330">
    <property type="entry name" value="Probable inorganic polyphosphate/atp-NAD kinase, domain 1"/>
    <property type="match status" value="1"/>
</dbReference>
<keyword evidence="9" id="KW-0443">Lipid metabolism</keyword>
<keyword evidence="5" id="KW-0547">Nucleotide-binding</keyword>
<evidence type="ECO:0000256" key="8">
    <source>
        <dbReference type="ARBA" id="ARBA00022842"/>
    </source>
</evidence>
<keyword evidence="11" id="KW-1208">Phospholipid metabolism</keyword>
<evidence type="ECO:0000256" key="3">
    <source>
        <dbReference type="ARBA" id="ARBA00022679"/>
    </source>
</evidence>
<keyword evidence="8" id="KW-0460">Magnesium</keyword>
<evidence type="ECO:0000313" key="14">
    <source>
        <dbReference type="Proteomes" id="UP000307507"/>
    </source>
</evidence>
<reference evidence="13 14" key="1">
    <citation type="submission" date="2019-04" db="EMBL/GenBank/DDBJ databases">
        <title>Flavobacterium sp. nov. isolated from construction timber.</title>
        <authorList>
            <person name="Lin S.-Y."/>
            <person name="Chang C.-T."/>
            <person name="Young C.-C."/>
        </authorList>
    </citation>
    <scope>NUCLEOTIDE SEQUENCE [LARGE SCALE GENOMIC DNA]</scope>
    <source>
        <strain evidence="13 14">CC-CTC003</strain>
    </source>
</reference>
<keyword evidence="10" id="KW-0594">Phospholipid biosynthesis</keyword>
<proteinExistence type="predicted"/>
<dbReference type="EMBL" id="SSNZ01000001">
    <property type="protein sequence ID" value="THF53533.1"/>
    <property type="molecule type" value="Genomic_DNA"/>
</dbReference>
<evidence type="ECO:0000256" key="11">
    <source>
        <dbReference type="ARBA" id="ARBA00023264"/>
    </source>
</evidence>
<evidence type="ECO:0000256" key="7">
    <source>
        <dbReference type="ARBA" id="ARBA00022840"/>
    </source>
</evidence>
<comment type="cofactor">
    <cofactor evidence="1">
        <name>Mg(2+)</name>
        <dbReference type="ChEBI" id="CHEBI:18420"/>
    </cofactor>
</comment>
<protein>
    <submittedName>
        <fullName evidence="13">Diacylglycerol kinase family lipid kinase</fullName>
    </submittedName>
</protein>
<dbReference type="NCBIfam" id="TIGR00147">
    <property type="entry name" value="YegS/Rv2252/BmrU family lipid kinase"/>
    <property type="match status" value="1"/>
</dbReference>
<dbReference type="Gene3D" id="2.60.200.40">
    <property type="match status" value="1"/>
</dbReference>
<dbReference type="PROSITE" id="PS50146">
    <property type="entry name" value="DAGK"/>
    <property type="match status" value="1"/>
</dbReference>
<dbReference type="SUPFAM" id="SSF111331">
    <property type="entry name" value="NAD kinase/diacylglycerol kinase-like"/>
    <property type="match status" value="1"/>
</dbReference>
<dbReference type="InterPro" id="IPR050187">
    <property type="entry name" value="Lipid_Phosphate_FormReg"/>
</dbReference>
<dbReference type="InterPro" id="IPR005218">
    <property type="entry name" value="Diacylglycerol/lipid_kinase"/>
</dbReference>
<keyword evidence="7" id="KW-0067">ATP-binding</keyword>
<evidence type="ECO:0000256" key="2">
    <source>
        <dbReference type="ARBA" id="ARBA00022516"/>
    </source>
</evidence>
<evidence type="ECO:0000256" key="5">
    <source>
        <dbReference type="ARBA" id="ARBA00022741"/>
    </source>
</evidence>
<dbReference type="GO" id="GO:0005524">
    <property type="term" value="F:ATP binding"/>
    <property type="evidence" value="ECO:0007669"/>
    <property type="project" value="UniProtKB-KW"/>
</dbReference>
<dbReference type="Pfam" id="PF00781">
    <property type="entry name" value="DAGK_cat"/>
    <property type="match status" value="1"/>
</dbReference>
<accession>A0A4S4A5E6</accession>
<evidence type="ECO:0000256" key="9">
    <source>
        <dbReference type="ARBA" id="ARBA00023098"/>
    </source>
</evidence>
<dbReference type="InterPro" id="IPR001206">
    <property type="entry name" value="Diacylglycerol_kinase_cat_dom"/>
</dbReference>
<keyword evidence="4" id="KW-0479">Metal-binding</keyword>
<dbReference type="AlphaFoldDB" id="A0A4S4A5E6"/>
<keyword evidence="6 13" id="KW-0418">Kinase</keyword>
<sequence length="292" mass="32555">MKYIHFIVNPISGKGKHKIAKQDLEQFFPVEDYKLVVEYSEYKKHAITLTRDAVAKKPDIIVACGGDGTIHEVASGLVNTDIILGILPVGSGNGLASNLNIAKDFKKAVDTIKNGQPSAIDVGMVNGHYFFSNMGIGIDAKIIQKYESMPTRNLSSYVKASLLAAANYKPHTAIVECNGKTFETNPMLFFISNSNEMGYNMSLTPKASLQDGWLDLLIVPKLNILEQMYFGALVLLNKTERFKKANHQLIKEVNVEISNQDTIAMQLDGEYYQFNENTFKIRILQESLRVIV</sequence>
<evidence type="ECO:0000256" key="4">
    <source>
        <dbReference type="ARBA" id="ARBA00022723"/>
    </source>
</evidence>
<evidence type="ECO:0000256" key="10">
    <source>
        <dbReference type="ARBA" id="ARBA00023209"/>
    </source>
</evidence>
<dbReference type="SMART" id="SM00046">
    <property type="entry name" value="DAGKc"/>
    <property type="match status" value="1"/>
</dbReference>
<dbReference type="Proteomes" id="UP000307507">
    <property type="component" value="Unassembled WGS sequence"/>
</dbReference>